<organism evidence="1 2">
    <name type="scientific">Staphylococcus pseudintermedius</name>
    <dbReference type="NCBI Taxonomy" id="283734"/>
    <lineage>
        <taxon>Bacteria</taxon>
        <taxon>Bacillati</taxon>
        <taxon>Bacillota</taxon>
        <taxon>Bacilli</taxon>
        <taxon>Bacillales</taxon>
        <taxon>Staphylococcaceae</taxon>
        <taxon>Staphylococcus</taxon>
        <taxon>Staphylococcus intermedius group</taxon>
    </lineage>
</organism>
<accession>A0A317ZDQ0</accession>
<dbReference type="Proteomes" id="UP000246351">
    <property type="component" value="Unassembled WGS sequence"/>
</dbReference>
<reference evidence="1 2" key="1">
    <citation type="journal article" date="2018" name="Vet. Microbiol.">
        <title>Clonal diversity and geographic distribution of methicillin-resistant Staphylococcus pseudintermedius from Australian animals: Discovery of novel sequence types.</title>
        <authorList>
            <person name="Worthing K.A."/>
            <person name="Abraham S."/>
            <person name="Coombs G.W."/>
            <person name="Pang S."/>
            <person name="Saputra S."/>
            <person name="Jordan D."/>
            <person name="Trott D.J."/>
            <person name="Norris J.M."/>
        </authorList>
    </citation>
    <scope>NUCLEOTIDE SEQUENCE [LARGE SCALE GENOMIC DNA]</scope>
    <source>
        <strain evidence="1 2">ST71 3</strain>
    </source>
</reference>
<gene>
    <name evidence="1" type="ORF">DD924_03005</name>
</gene>
<dbReference type="EMBL" id="QEIV01000236">
    <property type="protein sequence ID" value="PWZ99374.1"/>
    <property type="molecule type" value="Genomic_DNA"/>
</dbReference>
<evidence type="ECO:0000313" key="1">
    <source>
        <dbReference type="EMBL" id="PWZ99374.1"/>
    </source>
</evidence>
<proteinExistence type="predicted"/>
<feature type="non-terminal residue" evidence="1">
    <location>
        <position position="24"/>
    </location>
</feature>
<dbReference type="AlphaFoldDB" id="A0A317ZDQ0"/>
<sequence length="24" mass="2752">MQIVIQQLIHDLATISQRFKAARA</sequence>
<comment type="caution">
    <text evidence="1">The sequence shown here is derived from an EMBL/GenBank/DDBJ whole genome shotgun (WGS) entry which is preliminary data.</text>
</comment>
<protein>
    <submittedName>
        <fullName evidence="1">DUF1798 domain-containing protein</fullName>
    </submittedName>
</protein>
<dbReference type="STRING" id="937773.SPSINT_1151"/>
<evidence type="ECO:0000313" key="2">
    <source>
        <dbReference type="Proteomes" id="UP000246351"/>
    </source>
</evidence>
<name>A0A317ZDQ0_STAPS</name>